<sequence length="342" mass="40812">MPHILGGYMPHGENFNTEYKEFCIKSNIYKYLSSNQVKQIVRNGKLPRKMNHIIMLNICKYFEMYIPKYASSFHNSCHSQETNNMRFTIGVNDYSEITGVPYVGEDITEQKRYLNSSLQHILKKNVTNICCLSVELEIIECEIYDELIEDTSLTKALKVQDMQEIWYNKRLRKYNKKRKKWIKCVLKYKGKLQEVLDDPICKEELRCYLKEQNKLDEYASYVDQYYEIDVGKIKDDKKDVSSFVYWLIKYKDDKVQELMRTKPVAPIYPRINNVEYSASTTLSCLRKRLLESTPNLRYYILVIRMIKNPDCSQNIKYCDPKKKWRNIKRCLHEDNSPYSIDI</sequence>
<dbReference type="EMBL" id="MN739215">
    <property type="protein sequence ID" value="QHS94058.1"/>
    <property type="molecule type" value="Genomic_DNA"/>
</dbReference>
<protein>
    <submittedName>
        <fullName evidence="1">Uncharacterized protein</fullName>
    </submittedName>
</protein>
<evidence type="ECO:0000313" key="1">
    <source>
        <dbReference type="EMBL" id="QHS94058.1"/>
    </source>
</evidence>
<name>A0A6C0BRP5_9ZZZZ</name>
<dbReference type="AlphaFoldDB" id="A0A6C0BRP5"/>
<proteinExistence type="predicted"/>
<reference evidence="1" key="1">
    <citation type="journal article" date="2020" name="Nature">
        <title>Giant virus diversity and host interactions through global metagenomics.</title>
        <authorList>
            <person name="Schulz F."/>
            <person name="Roux S."/>
            <person name="Paez-Espino D."/>
            <person name="Jungbluth S."/>
            <person name="Walsh D.A."/>
            <person name="Denef V.J."/>
            <person name="McMahon K.D."/>
            <person name="Konstantinidis K.T."/>
            <person name="Eloe-Fadrosh E.A."/>
            <person name="Kyrpides N.C."/>
            <person name="Woyke T."/>
        </authorList>
    </citation>
    <scope>NUCLEOTIDE SEQUENCE</scope>
    <source>
        <strain evidence="1">GVMAG-M-3300018416-26</strain>
    </source>
</reference>
<organism evidence="1">
    <name type="scientific">viral metagenome</name>
    <dbReference type="NCBI Taxonomy" id="1070528"/>
    <lineage>
        <taxon>unclassified sequences</taxon>
        <taxon>metagenomes</taxon>
        <taxon>organismal metagenomes</taxon>
    </lineage>
</organism>
<accession>A0A6C0BRP5</accession>